<dbReference type="GO" id="GO:0006979">
    <property type="term" value="P:response to oxidative stress"/>
    <property type="evidence" value="ECO:0007669"/>
    <property type="project" value="InterPro"/>
</dbReference>
<evidence type="ECO:0000256" key="3">
    <source>
        <dbReference type="ARBA" id="ARBA00023002"/>
    </source>
</evidence>
<evidence type="ECO:0000256" key="4">
    <source>
        <dbReference type="SAM" id="SignalP"/>
    </source>
</evidence>
<reference evidence="6" key="1">
    <citation type="submission" date="2023-01" db="EMBL/GenBank/DDBJ databases">
        <title>Metagenome sequencing of chrysophaentin producing Chrysophaeum taylorii.</title>
        <authorList>
            <person name="Davison J."/>
            <person name="Bewley C."/>
        </authorList>
    </citation>
    <scope>NUCLEOTIDE SEQUENCE</scope>
    <source>
        <strain evidence="6">NIES-1699</strain>
    </source>
</reference>
<evidence type="ECO:0000256" key="1">
    <source>
        <dbReference type="ARBA" id="ARBA00006926"/>
    </source>
</evidence>
<sequence length="91" mass="9533">MWRPLVVAGVVAVVTADLHPNCAGWAQVGECTANPNYMLPNCPEACAKFAGPNFAPAASFYDLSATTSFGERLDFASLEGKVVLVTNVASL</sequence>
<evidence type="ECO:0000256" key="2">
    <source>
        <dbReference type="ARBA" id="ARBA00022559"/>
    </source>
</evidence>
<proteinExistence type="inferred from homology"/>
<keyword evidence="2" id="KW-0575">Peroxidase</keyword>
<comment type="caution">
    <text evidence="6">The sequence shown here is derived from an EMBL/GenBank/DDBJ whole genome shotgun (WGS) entry which is preliminary data.</text>
</comment>
<feature type="signal peptide" evidence="4">
    <location>
        <begin position="1"/>
        <end position="16"/>
    </location>
</feature>
<dbReference type="AlphaFoldDB" id="A0AAD7XHH8"/>
<dbReference type="InterPro" id="IPR003582">
    <property type="entry name" value="ShKT_dom"/>
</dbReference>
<dbReference type="GO" id="GO:0004601">
    <property type="term" value="F:peroxidase activity"/>
    <property type="evidence" value="ECO:0007669"/>
    <property type="project" value="UniProtKB-KW"/>
</dbReference>
<gene>
    <name evidence="6" type="ORF">CTAYLR_007136</name>
</gene>
<dbReference type="Proteomes" id="UP001230188">
    <property type="component" value="Unassembled WGS sequence"/>
</dbReference>
<name>A0AAD7XHH8_9STRA</name>
<comment type="similarity">
    <text evidence="1">Belongs to the glutathione peroxidase family.</text>
</comment>
<evidence type="ECO:0000259" key="5">
    <source>
        <dbReference type="Pfam" id="PF01549"/>
    </source>
</evidence>
<organism evidence="6 7">
    <name type="scientific">Chrysophaeum taylorii</name>
    <dbReference type="NCBI Taxonomy" id="2483200"/>
    <lineage>
        <taxon>Eukaryota</taxon>
        <taxon>Sar</taxon>
        <taxon>Stramenopiles</taxon>
        <taxon>Ochrophyta</taxon>
        <taxon>Pelagophyceae</taxon>
        <taxon>Pelagomonadales</taxon>
        <taxon>Pelagomonadaceae</taxon>
        <taxon>Chrysophaeum</taxon>
    </lineage>
</organism>
<feature type="domain" description="ShKT" evidence="5">
    <location>
        <begin position="17"/>
        <end position="46"/>
    </location>
</feature>
<keyword evidence="7" id="KW-1185">Reference proteome</keyword>
<dbReference type="InterPro" id="IPR000889">
    <property type="entry name" value="Glutathione_peroxidase"/>
</dbReference>
<dbReference type="PROSITE" id="PS51355">
    <property type="entry name" value="GLUTATHIONE_PEROXID_3"/>
    <property type="match status" value="1"/>
</dbReference>
<dbReference type="Pfam" id="PF01549">
    <property type="entry name" value="ShK"/>
    <property type="match status" value="1"/>
</dbReference>
<feature type="chain" id="PRO_5041942353" description="ShKT domain-containing protein" evidence="4">
    <location>
        <begin position="17"/>
        <end position="91"/>
    </location>
</feature>
<dbReference type="Gene3D" id="3.40.30.10">
    <property type="entry name" value="Glutaredoxin"/>
    <property type="match status" value="1"/>
</dbReference>
<dbReference type="EMBL" id="JAQMWT010000553">
    <property type="protein sequence ID" value="KAJ8599563.1"/>
    <property type="molecule type" value="Genomic_DNA"/>
</dbReference>
<evidence type="ECO:0000313" key="7">
    <source>
        <dbReference type="Proteomes" id="UP001230188"/>
    </source>
</evidence>
<keyword evidence="4" id="KW-0732">Signal</keyword>
<protein>
    <recommendedName>
        <fullName evidence="5">ShKT domain-containing protein</fullName>
    </recommendedName>
</protein>
<keyword evidence="3" id="KW-0560">Oxidoreductase</keyword>
<evidence type="ECO:0000313" key="6">
    <source>
        <dbReference type="EMBL" id="KAJ8599563.1"/>
    </source>
</evidence>
<accession>A0AAD7XHH8</accession>